<dbReference type="PROSITE" id="PS50109">
    <property type="entry name" value="HIS_KIN"/>
    <property type="match status" value="1"/>
</dbReference>
<organism evidence="14 15">
    <name type="scientific">Candidatus Methylobacter oryzae</name>
    <dbReference type="NCBI Taxonomy" id="2497749"/>
    <lineage>
        <taxon>Bacteria</taxon>
        <taxon>Pseudomonadati</taxon>
        <taxon>Pseudomonadota</taxon>
        <taxon>Gammaproteobacteria</taxon>
        <taxon>Methylococcales</taxon>
        <taxon>Methylococcaceae</taxon>
        <taxon>Methylobacter</taxon>
    </lineage>
</organism>
<evidence type="ECO:0000313" key="15">
    <source>
        <dbReference type="Proteomes" id="UP000733744"/>
    </source>
</evidence>
<dbReference type="CDD" id="cd06225">
    <property type="entry name" value="HAMP"/>
    <property type="match status" value="1"/>
</dbReference>
<comment type="caution">
    <text evidence="14">The sequence shown here is derived from an EMBL/GenBank/DDBJ whole genome shotgun (WGS) entry which is preliminary data.</text>
</comment>
<proteinExistence type="predicted"/>
<dbReference type="SMART" id="SM00388">
    <property type="entry name" value="HisKA"/>
    <property type="match status" value="1"/>
</dbReference>
<protein>
    <recommendedName>
        <fullName evidence="3">histidine kinase</fullName>
        <ecNumber evidence="3">2.7.13.3</ecNumber>
    </recommendedName>
</protein>
<evidence type="ECO:0000313" key="14">
    <source>
        <dbReference type="EMBL" id="TRW94360.1"/>
    </source>
</evidence>
<dbReference type="InterPro" id="IPR036097">
    <property type="entry name" value="HisK_dim/P_sf"/>
</dbReference>
<dbReference type="EMBL" id="RYFG02000099">
    <property type="protein sequence ID" value="TRW94360.1"/>
    <property type="molecule type" value="Genomic_DNA"/>
</dbReference>
<dbReference type="GO" id="GO:0016301">
    <property type="term" value="F:kinase activity"/>
    <property type="evidence" value="ECO:0007669"/>
    <property type="project" value="UniProtKB-KW"/>
</dbReference>
<dbReference type="PANTHER" id="PTHR45436">
    <property type="entry name" value="SENSOR HISTIDINE KINASE YKOH"/>
    <property type="match status" value="1"/>
</dbReference>
<evidence type="ECO:0000256" key="8">
    <source>
        <dbReference type="ARBA" id="ARBA00022989"/>
    </source>
</evidence>
<evidence type="ECO:0000256" key="7">
    <source>
        <dbReference type="ARBA" id="ARBA00022777"/>
    </source>
</evidence>
<dbReference type="InterPro" id="IPR003661">
    <property type="entry name" value="HisK_dim/P_dom"/>
</dbReference>
<dbReference type="Gene3D" id="1.10.287.130">
    <property type="match status" value="1"/>
</dbReference>
<dbReference type="InterPro" id="IPR004358">
    <property type="entry name" value="Sig_transdc_His_kin-like_C"/>
</dbReference>
<dbReference type="InterPro" id="IPR036890">
    <property type="entry name" value="HATPase_C_sf"/>
</dbReference>
<dbReference type="CDD" id="cd00082">
    <property type="entry name" value="HisKA"/>
    <property type="match status" value="1"/>
</dbReference>
<feature type="domain" description="Histidine kinase" evidence="12">
    <location>
        <begin position="326"/>
        <end position="531"/>
    </location>
</feature>
<feature type="transmembrane region" description="Helical" evidence="11">
    <location>
        <begin position="20"/>
        <end position="39"/>
    </location>
</feature>
<dbReference type="RefSeq" id="WP_127029259.1">
    <property type="nucleotide sequence ID" value="NZ_RYFG02000099.1"/>
</dbReference>
<dbReference type="InterPro" id="IPR005467">
    <property type="entry name" value="His_kinase_dom"/>
</dbReference>
<feature type="transmembrane region" description="Helical" evidence="11">
    <location>
        <begin position="244"/>
        <end position="266"/>
    </location>
</feature>
<sequence>MPINAQLPVLNRRLFRLRNILLIVMLMVLGLPLGGLYFFRIYENELVQQTERELISQSAVLSASFRQHVRNFDHQNNTYGKMLPSLPLPESSSYEPVMPVLNLINQLEPPRPEAQAAQIPADEVAQQVGALMHQVMLDSQHVTLSGIRLLDMNGTVIAGRNEVGLSLAGIPEVRRALEGHYAGAIRQRISDEPPPPLYSMSRGTNIRVFVAFPVLENRHLQGVIYLSRTPDNILKHLFAVRKKVFVAFICLLGLVVALVLLVSATISRPIRELIEQTERVKQGEQKLLEPLSNPVTYEIAQLSESFAGMSQALAERSDYIRRFAGHVSHEFKTPLTSMQGALELLQDHLDTMPVEQRQRFIGNILADTQRLRQLVNRLLELARADALEPSRLHSDLHAVLDGLANRYLERGLQLHFTGLPDTTLAIAPDALEMVLINLFENSLQHAATQLEISAGFYENTLQLNLHDNGAGVSAANRNKIFTPFFTTRRNAGGTGLGLEITLSLLKAYGGKIELAESRQGALFVLSLPLSRLKNQSTA</sequence>
<comment type="catalytic activity">
    <reaction evidence="1">
        <text>ATP + protein L-histidine = ADP + protein N-phospho-L-histidine.</text>
        <dbReference type="EC" id="2.7.13.3"/>
    </reaction>
</comment>
<dbReference type="Gene3D" id="6.10.340.10">
    <property type="match status" value="1"/>
</dbReference>
<evidence type="ECO:0000256" key="3">
    <source>
        <dbReference type="ARBA" id="ARBA00012438"/>
    </source>
</evidence>
<reference evidence="14 15" key="1">
    <citation type="journal article" date="2019" name="Antonie Van Leeuwenhoek">
        <title>Description of 'Ca. Methylobacter oryzae' KRF1, a novel species from the environmentally important Methylobacter clade 2.</title>
        <authorList>
            <person name="Khatri K."/>
            <person name="Mohite J.A."/>
            <person name="Pandit P.S."/>
            <person name="Bahulikar R."/>
            <person name="Rahalkar M.C."/>
        </authorList>
    </citation>
    <scope>NUCLEOTIDE SEQUENCE [LARGE SCALE GENOMIC DNA]</scope>
    <source>
        <strain evidence="14 15">KRF1</strain>
    </source>
</reference>
<evidence type="ECO:0000256" key="9">
    <source>
        <dbReference type="ARBA" id="ARBA00023012"/>
    </source>
</evidence>
<evidence type="ECO:0000256" key="10">
    <source>
        <dbReference type="ARBA" id="ARBA00023136"/>
    </source>
</evidence>
<dbReference type="Pfam" id="PF00672">
    <property type="entry name" value="HAMP"/>
    <property type="match status" value="1"/>
</dbReference>
<dbReference type="SUPFAM" id="SSF55874">
    <property type="entry name" value="ATPase domain of HSP90 chaperone/DNA topoisomerase II/histidine kinase"/>
    <property type="match status" value="1"/>
</dbReference>
<keyword evidence="15" id="KW-1185">Reference proteome</keyword>
<keyword evidence="5" id="KW-0808">Transferase</keyword>
<dbReference type="SMART" id="SM00387">
    <property type="entry name" value="HATPase_c"/>
    <property type="match status" value="1"/>
</dbReference>
<evidence type="ECO:0000256" key="5">
    <source>
        <dbReference type="ARBA" id="ARBA00022679"/>
    </source>
</evidence>
<keyword evidence="7 14" id="KW-0418">Kinase</keyword>
<keyword evidence="9" id="KW-0902">Two-component regulatory system</keyword>
<evidence type="ECO:0000259" key="12">
    <source>
        <dbReference type="PROSITE" id="PS50109"/>
    </source>
</evidence>
<dbReference type="SMART" id="SM00304">
    <property type="entry name" value="HAMP"/>
    <property type="match status" value="1"/>
</dbReference>
<evidence type="ECO:0000256" key="6">
    <source>
        <dbReference type="ARBA" id="ARBA00022692"/>
    </source>
</evidence>
<dbReference type="PANTHER" id="PTHR45436:SF5">
    <property type="entry name" value="SENSOR HISTIDINE KINASE TRCS"/>
    <property type="match status" value="1"/>
</dbReference>
<keyword evidence="8 11" id="KW-1133">Transmembrane helix</keyword>
<gene>
    <name evidence="14" type="ORF">EKO24_012225</name>
</gene>
<accession>A0ABY3CA49</accession>
<dbReference type="Pfam" id="PF02518">
    <property type="entry name" value="HATPase_c"/>
    <property type="match status" value="1"/>
</dbReference>
<keyword evidence="10 11" id="KW-0472">Membrane</keyword>
<dbReference type="Proteomes" id="UP000733744">
    <property type="component" value="Unassembled WGS sequence"/>
</dbReference>
<evidence type="ECO:0000256" key="4">
    <source>
        <dbReference type="ARBA" id="ARBA00022553"/>
    </source>
</evidence>
<dbReference type="PROSITE" id="PS50885">
    <property type="entry name" value="HAMP"/>
    <property type="match status" value="1"/>
</dbReference>
<dbReference type="Gene3D" id="3.30.565.10">
    <property type="entry name" value="Histidine kinase-like ATPase, C-terminal domain"/>
    <property type="match status" value="1"/>
</dbReference>
<name>A0ABY3CA49_9GAMM</name>
<evidence type="ECO:0000256" key="1">
    <source>
        <dbReference type="ARBA" id="ARBA00000085"/>
    </source>
</evidence>
<dbReference type="InterPro" id="IPR050428">
    <property type="entry name" value="TCS_sensor_his_kinase"/>
</dbReference>
<dbReference type="EC" id="2.7.13.3" evidence="3"/>
<comment type="subcellular location">
    <subcellularLocation>
        <location evidence="2">Membrane</location>
    </subcellularLocation>
</comment>
<dbReference type="SUPFAM" id="SSF47384">
    <property type="entry name" value="Homodimeric domain of signal transducing histidine kinase"/>
    <property type="match status" value="1"/>
</dbReference>
<dbReference type="InterPro" id="IPR003594">
    <property type="entry name" value="HATPase_dom"/>
</dbReference>
<dbReference type="PRINTS" id="PR00344">
    <property type="entry name" value="BCTRLSENSOR"/>
</dbReference>
<keyword evidence="4" id="KW-0597">Phosphoprotein</keyword>
<feature type="domain" description="HAMP" evidence="13">
    <location>
        <begin position="264"/>
        <end position="318"/>
    </location>
</feature>
<evidence type="ECO:0000259" key="13">
    <source>
        <dbReference type="PROSITE" id="PS50885"/>
    </source>
</evidence>
<evidence type="ECO:0000256" key="11">
    <source>
        <dbReference type="SAM" id="Phobius"/>
    </source>
</evidence>
<evidence type="ECO:0000256" key="2">
    <source>
        <dbReference type="ARBA" id="ARBA00004370"/>
    </source>
</evidence>
<dbReference type="InterPro" id="IPR003660">
    <property type="entry name" value="HAMP_dom"/>
</dbReference>
<keyword evidence="6 11" id="KW-0812">Transmembrane</keyword>
<dbReference type="Pfam" id="PF00512">
    <property type="entry name" value="HisKA"/>
    <property type="match status" value="1"/>
</dbReference>